<name>A0AA88H1I9_NAELO</name>
<dbReference type="CDD" id="cd03784">
    <property type="entry name" value="GT1_Gtf-like"/>
    <property type="match status" value="1"/>
</dbReference>
<evidence type="ECO:0000256" key="1">
    <source>
        <dbReference type="ARBA" id="ARBA00022676"/>
    </source>
</evidence>
<feature type="chain" id="PRO_5041716316" description="UDP-glycosyltransferases domain-containing protein" evidence="4">
    <location>
        <begin position="23"/>
        <end position="596"/>
    </location>
</feature>
<dbReference type="GO" id="GO:0008194">
    <property type="term" value="F:UDP-glycosyltransferase activity"/>
    <property type="evidence" value="ECO:0007669"/>
    <property type="project" value="InterPro"/>
</dbReference>
<organism evidence="5 6">
    <name type="scientific">Naegleria lovaniensis</name>
    <name type="common">Amoeba</name>
    <dbReference type="NCBI Taxonomy" id="51637"/>
    <lineage>
        <taxon>Eukaryota</taxon>
        <taxon>Discoba</taxon>
        <taxon>Heterolobosea</taxon>
        <taxon>Tetramitia</taxon>
        <taxon>Eutetramitia</taxon>
        <taxon>Vahlkampfiidae</taxon>
        <taxon>Naegleria</taxon>
    </lineage>
</organism>
<dbReference type="SUPFAM" id="SSF53756">
    <property type="entry name" value="UDP-Glycosyltransferase/glycogen phosphorylase"/>
    <property type="match status" value="1"/>
</dbReference>
<accession>A0AA88H1I9</accession>
<evidence type="ECO:0008006" key="7">
    <source>
        <dbReference type="Google" id="ProtNLM"/>
    </source>
</evidence>
<keyword evidence="3" id="KW-0472">Membrane</keyword>
<dbReference type="RefSeq" id="XP_044554265.1">
    <property type="nucleotide sequence ID" value="XM_044688410.1"/>
</dbReference>
<dbReference type="PANTHER" id="PTHR48043:SF145">
    <property type="entry name" value="FI06409P-RELATED"/>
    <property type="match status" value="1"/>
</dbReference>
<gene>
    <name evidence="5" type="ORF">C9374_012623</name>
</gene>
<sequence>MCMRDILIVSIFLLVMFCQVETLNGQEDRKRIVQFIPLPDSSHIRDFQMIAKATAALLNASPSTSNTEVQFISPNIIKAEPCKILKHIQCPVPDGFNIAQIMETYGGFANSSVPRLERLALELKMFTAAYDVGMLTMNNLYNETSTCDVSMHRLLKSRNDTDVLLVIDNIFAPVVEWAEKNKMNYVLIGIAPVMFVYRGMPSYLPHLPIGSTSLEKGRRIIEKNGIFAYLANQINEQVIGFGKVVKTSLSVMSEYNKARERYGMPTRSTPFIEPLDKLTIHLTLPGIFEYSFAVPNIHKFVGFNYIEKSMSAKPQFSSMSLEETSGSPSQSEEILWLDEQLRKNRKVVFIAFGTKAKVAPSHLKAVITSILSYPQQSLSVLLASSNIHVSDVMDSHRVAEWTQKILIKDWVAQVNVLKHPATTMFVTHGGSHSIFESITAEVPLLIMPIFGDQPLNAIRSEDHGIARMINPEDKEELSESIAFILENSHQIKQRMRKTKQLNRDVAALPMDAELLKQFLQYEDVHTLSTASVAAAGLIRQVLLYGADHLVSMDTKLSYIEKVHPLYVLILALVSPILIFFIIRGRCSSRGKQGKIT</sequence>
<keyword evidence="1" id="KW-0328">Glycosyltransferase</keyword>
<feature type="signal peptide" evidence="4">
    <location>
        <begin position="1"/>
        <end position="22"/>
    </location>
</feature>
<comment type="caution">
    <text evidence="5">The sequence shown here is derived from an EMBL/GenBank/DDBJ whole genome shotgun (WGS) entry which is preliminary data.</text>
</comment>
<keyword evidence="4" id="KW-0732">Signal</keyword>
<dbReference type="GeneID" id="68105077"/>
<evidence type="ECO:0000256" key="2">
    <source>
        <dbReference type="ARBA" id="ARBA00022679"/>
    </source>
</evidence>
<dbReference type="EMBL" id="PYSW02000005">
    <property type="protein sequence ID" value="KAG2392371.1"/>
    <property type="molecule type" value="Genomic_DNA"/>
</dbReference>
<reference evidence="5 6" key="1">
    <citation type="journal article" date="2018" name="BMC Genomics">
        <title>The genome of Naegleria lovaniensis, the basis for a comparative approach to unravel pathogenicity factors of the human pathogenic amoeba N. fowleri.</title>
        <authorList>
            <person name="Liechti N."/>
            <person name="Schurch N."/>
            <person name="Bruggmann R."/>
            <person name="Wittwer M."/>
        </authorList>
    </citation>
    <scope>NUCLEOTIDE SEQUENCE [LARGE SCALE GENOMIC DNA]</scope>
    <source>
        <strain evidence="5 6">ATCC 30569</strain>
    </source>
</reference>
<keyword evidence="6" id="KW-1185">Reference proteome</keyword>
<dbReference type="Gene3D" id="3.40.50.2000">
    <property type="entry name" value="Glycogen Phosphorylase B"/>
    <property type="match status" value="1"/>
</dbReference>
<dbReference type="InterPro" id="IPR050271">
    <property type="entry name" value="UDP-glycosyltransferase"/>
</dbReference>
<evidence type="ECO:0000256" key="3">
    <source>
        <dbReference type="SAM" id="Phobius"/>
    </source>
</evidence>
<dbReference type="AlphaFoldDB" id="A0AA88H1I9"/>
<keyword evidence="2" id="KW-0808">Transferase</keyword>
<evidence type="ECO:0000313" key="5">
    <source>
        <dbReference type="EMBL" id="KAG2392371.1"/>
    </source>
</evidence>
<keyword evidence="3" id="KW-0812">Transmembrane</keyword>
<evidence type="ECO:0000313" key="6">
    <source>
        <dbReference type="Proteomes" id="UP000816034"/>
    </source>
</evidence>
<feature type="transmembrane region" description="Helical" evidence="3">
    <location>
        <begin position="565"/>
        <end position="582"/>
    </location>
</feature>
<keyword evidence="3" id="KW-1133">Transmembrane helix</keyword>
<evidence type="ECO:0000256" key="4">
    <source>
        <dbReference type="SAM" id="SignalP"/>
    </source>
</evidence>
<dbReference type="Pfam" id="PF00201">
    <property type="entry name" value="UDPGT"/>
    <property type="match status" value="1"/>
</dbReference>
<dbReference type="PANTHER" id="PTHR48043">
    <property type="entry name" value="EG:EG0003.4 PROTEIN-RELATED"/>
    <property type="match status" value="1"/>
</dbReference>
<proteinExistence type="predicted"/>
<dbReference type="Proteomes" id="UP000816034">
    <property type="component" value="Unassembled WGS sequence"/>
</dbReference>
<dbReference type="InterPro" id="IPR002213">
    <property type="entry name" value="UDP_glucos_trans"/>
</dbReference>
<protein>
    <recommendedName>
        <fullName evidence="7">UDP-glycosyltransferases domain-containing protein</fullName>
    </recommendedName>
</protein>